<reference evidence="3 4" key="1">
    <citation type="journal article" date="2021" name="Sci. Rep.">
        <title>The genome of the diatom Chaetoceros tenuissimus carries an ancient integrated fragment of an extant virus.</title>
        <authorList>
            <person name="Hongo Y."/>
            <person name="Kimura K."/>
            <person name="Takaki Y."/>
            <person name="Yoshida Y."/>
            <person name="Baba S."/>
            <person name="Kobayashi G."/>
            <person name="Nagasaki K."/>
            <person name="Hano T."/>
            <person name="Tomaru Y."/>
        </authorList>
    </citation>
    <scope>NUCLEOTIDE SEQUENCE [LARGE SCALE GENOMIC DNA]</scope>
    <source>
        <strain evidence="3 4">NIES-3715</strain>
    </source>
</reference>
<feature type="region of interest" description="Disordered" evidence="2">
    <location>
        <begin position="296"/>
        <end position="358"/>
    </location>
</feature>
<keyword evidence="4" id="KW-1185">Reference proteome</keyword>
<dbReference type="InterPro" id="IPR007590">
    <property type="entry name" value="Saf4/Yju2"/>
</dbReference>
<gene>
    <name evidence="3" type="ORF">CTEN210_00770</name>
</gene>
<accession>A0AAD3GZ09</accession>
<feature type="region of interest" description="Disordered" evidence="2">
    <location>
        <begin position="374"/>
        <end position="407"/>
    </location>
</feature>
<comment type="caution">
    <text evidence="3">The sequence shown here is derived from an EMBL/GenBank/DDBJ whole genome shotgun (WGS) entry which is preliminary data.</text>
</comment>
<dbReference type="PANTHER" id="PTHR12111:SF2">
    <property type="entry name" value="SPLICING FACTOR YJU2B-RELATED"/>
    <property type="match status" value="1"/>
</dbReference>
<sequence length="407" mass="46144">MSSLNATQADGYYIPPDYINSGAYKKKSLNQYNKSKGHNQYLQNGTVRFELPYKGFCLSCQSPIGKGTRFNAQKKSVGKYLTSTIYEFEMKCRLCQHVFHIRTNPKEQCFDYVSGIKRKTEEFDTVDNKSLGVIDTEYGMAIHNFHNGKIDKDLTNNAIDQLQTRIVGKRKAMSEREQMEQLIQQNDLKKNDADVNSKLRASYRVDRKSKKKRISEANRLGLGKGILLDNGRDSDLQTSRSALNNSQVRHIKSKYLETSKFRAIRQGGIFDKKNSEESHESQRLAFSSTVVGNFMDREQDGNDITHESSVAPDQVSSSSSMENIHQKRKAIKISIGANGNVKRDESCTNDDGGNEMTNIHTPKEMLRENECTIPIKQEEHVVDTENKPNTSLLSMLDYGSDSSDDDM</sequence>
<feature type="compositionally biased region" description="Basic and acidic residues" evidence="2">
    <location>
        <begin position="374"/>
        <end position="386"/>
    </location>
</feature>
<evidence type="ECO:0008006" key="5">
    <source>
        <dbReference type="Google" id="ProtNLM"/>
    </source>
</evidence>
<name>A0AAD3GZ09_9STRA</name>
<dbReference type="GO" id="GO:0000398">
    <property type="term" value="P:mRNA splicing, via spliceosome"/>
    <property type="evidence" value="ECO:0007669"/>
    <property type="project" value="InterPro"/>
</dbReference>
<feature type="compositionally biased region" description="Basic and acidic residues" evidence="2">
    <location>
        <begin position="296"/>
        <end position="306"/>
    </location>
</feature>
<evidence type="ECO:0000313" key="4">
    <source>
        <dbReference type="Proteomes" id="UP001054902"/>
    </source>
</evidence>
<comment type="similarity">
    <text evidence="1">Belongs to the CWC16 family.</text>
</comment>
<organism evidence="3 4">
    <name type="scientific">Chaetoceros tenuissimus</name>
    <dbReference type="NCBI Taxonomy" id="426638"/>
    <lineage>
        <taxon>Eukaryota</taxon>
        <taxon>Sar</taxon>
        <taxon>Stramenopiles</taxon>
        <taxon>Ochrophyta</taxon>
        <taxon>Bacillariophyta</taxon>
        <taxon>Coscinodiscophyceae</taxon>
        <taxon>Chaetocerotophycidae</taxon>
        <taxon>Chaetocerotales</taxon>
        <taxon>Chaetocerotaceae</taxon>
        <taxon>Chaetoceros</taxon>
    </lineage>
</organism>
<dbReference type="EMBL" id="BLLK01000019">
    <property type="protein sequence ID" value="GFH44296.1"/>
    <property type="molecule type" value="Genomic_DNA"/>
</dbReference>
<dbReference type="Pfam" id="PF04502">
    <property type="entry name" value="Saf4_Yju2"/>
    <property type="match status" value="1"/>
</dbReference>
<dbReference type="GO" id="GO:0005684">
    <property type="term" value="C:U2-type spliceosomal complex"/>
    <property type="evidence" value="ECO:0007669"/>
    <property type="project" value="TreeGrafter"/>
</dbReference>
<dbReference type="PANTHER" id="PTHR12111">
    <property type="entry name" value="SPLICING FACTOR YJU2"/>
    <property type="match status" value="1"/>
</dbReference>
<protein>
    <recommendedName>
        <fullName evidence="5">Coiled-coil domain-containing protein 130</fullName>
    </recommendedName>
</protein>
<dbReference type="Proteomes" id="UP001054902">
    <property type="component" value="Unassembled WGS sequence"/>
</dbReference>
<proteinExistence type="inferred from homology"/>
<dbReference type="AlphaFoldDB" id="A0AAD3GZ09"/>
<evidence type="ECO:0000313" key="3">
    <source>
        <dbReference type="EMBL" id="GFH44296.1"/>
    </source>
</evidence>
<evidence type="ECO:0000256" key="1">
    <source>
        <dbReference type="ARBA" id="ARBA00005595"/>
    </source>
</evidence>
<feature type="compositionally biased region" description="Polar residues" evidence="2">
    <location>
        <begin position="349"/>
        <end position="358"/>
    </location>
</feature>
<dbReference type="GO" id="GO:0071014">
    <property type="term" value="C:post-mRNA release spliceosomal complex"/>
    <property type="evidence" value="ECO:0007669"/>
    <property type="project" value="TreeGrafter"/>
</dbReference>
<evidence type="ECO:0000256" key="2">
    <source>
        <dbReference type="SAM" id="MobiDB-lite"/>
    </source>
</evidence>